<dbReference type="RefSeq" id="WP_243658751.1">
    <property type="nucleotide sequence ID" value="NZ_SLXQ01000001.1"/>
</dbReference>
<reference evidence="1 2" key="1">
    <citation type="submission" date="2019-03" db="EMBL/GenBank/DDBJ databases">
        <title>Genomic Encyclopedia of Type Strains, Phase IV (KMG-IV): sequencing the most valuable type-strain genomes for metagenomic binning, comparative biology and taxonomic classification.</title>
        <authorList>
            <person name="Goeker M."/>
        </authorList>
    </citation>
    <scope>NUCLEOTIDE SEQUENCE [LARGE SCALE GENOMIC DNA]</scope>
    <source>
        <strain evidence="1 2">DSM 45765</strain>
    </source>
</reference>
<organism evidence="1 2">
    <name type="scientific">Tamaricihabitans halophyticus</name>
    <dbReference type="NCBI Taxonomy" id="1262583"/>
    <lineage>
        <taxon>Bacteria</taxon>
        <taxon>Bacillati</taxon>
        <taxon>Actinomycetota</taxon>
        <taxon>Actinomycetes</taxon>
        <taxon>Pseudonocardiales</taxon>
        <taxon>Pseudonocardiaceae</taxon>
        <taxon>Tamaricihabitans</taxon>
    </lineage>
</organism>
<proteinExistence type="predicted"/>
<dbReference type="EMBL" id="SLXQ01000001">
    <property type="protein sequence ID" value="TCP57096.1"/>
    <property type="molecule type" value="Genomic_DNA"/>
</dbReference>
<name>A0A4V2SV52_9PSEU</name>
<dbReference type="Proteomes" id="UP000294911">
    <property type="component" value="Unassembled WGS sequence"/>
</dbReference>
<gene>
    <name evidence="1" type="ORF">EV191_1011048</name>
</gene>
<evidence type="ECO:0000313" key="1">
    <source>
        <dbReference type="EMBL" id="TCP57096.1"/>
    </source>
</evidence>
<keyword evidence="2" id="KW-1185">Reference proteome</keyword>
<sequence>MTASERRPSDEDRRAAQYAALEATATDDDEDLDTVLARMREARKEIARRQRSGST</sequence>
<protein>
    <submittedName>
        <fullName evidence="1">Uncharacterized protein</fullName>
    </submittedName>
</protein>
<comment type="caution">
    <text evidence="1">The sequence shown here is derived from an EMBL/GenBank/DDBJ whole genome shotgun (WGS) entry which is preliminary data.</text>
</comment>
<evidence type="ECO:0000313" key="2">
    <source>
        <dbReference type="Proteomes" id="UP000294911"/>
    </source>
</evidence>
<dbReference type="AlphaFoldDB" id="A0A4V2SV52"/>
<accession>A0A4V2SV52</accession>